<evidence type="ECO:0000256" key="5">
    <source>
        <dbReference type="ARBA" id="ARBA00022750"/>
    </source>
</evidence>
<dbReference type="PROSITE" id="PS50158">
    <property type="entry name" value="ZF_CCHC"/>
    <property type="match status" value="1"/>
</dbReference>
<keyword evidence="12" id="KW-0238">DNA-binding</keyword>
<keyword evidence="4" id="KW-0540">Nuclease</keyword>
<keyword evidence="9" id="KW-0694">RNA-binding</keyword>
<keyword evidence="14" id="KW-0479">Metal-binding</keyword>
<dbReference type="InterPro" id="IPR043502">
    <property type="entry name" value="DNA/RNA_pol_sf"/>
</dbReference>
<dbReference type="GO" id="GO:0015074">
    <property type="term" value="P:DNA integration"/>
    <property type="evidence" value="ECO:0007669"/>
    <property type="project" value="UniProtKB-KW"/>
</dbReference>
<keyword evidence="14" id="KW-0862">Zinc</keyword>
<dbReference type="GO" id="GO:0003964">
    <property type="term" value="F:RNA-directed DNA polymerase activity"/>
    <property type="evidence" value="ECO:0007669"/>
    <property type="project" value="UniProtKB-KW"/>
</dbReference>
<dbReference type="SUPFAM" id="SSF56672">
    <property type="entry name" value="DNA/RNA polymerases"/>
    <property type="match status" value="2"/>
</dbReference>
<feature type="domain" description="CCHC-type" evidence="16">
    <location>
        <begin position="578"/>
        <end position="593"/>
    </location>
</feature>
<keyword evidence="10" id="KW-0229">DNA integration</keyword>
<dbReference type="InterPro" id="IPR001584">
    <property type="entry name" value="Integrase_cat-core"/>
</dbReference>
<keyword evidence="8" id="KW-0460">Magnesium</keyword>
<feature type="compositionally biased region" description="Basic and acidic residues" evidence="15">
    <location>
        <begin position="182"/>
        <end position="193"/>
    </location>
</feature>
<dbReference type="CDD" id="cd00303">
    <property type="entry name" value="retropepsin_like"/>
    <property type="match status" value="1"/>
</dbReference>
<dbReference type="InterPro" id="IPR021109">
    <property type="entry name" value="Peptidase_aspartic_dom_sf"/>
</dbReference>
<dbReference type="InterPro" id="IPR012337">
    <property type="entry name" value="RNaseH-like_sf"/>
</dbReference>
<dbReference type="PROSITE" id="PS50994">
    <property type="entry name" value="INTEGRASE"/>
    <property type="match status" value="1"/>
</dbReference>
<keyword evidence="3" id="KW-0548">Nucleotidyltransferase</keyword>
<dbReference type="EMBL" id="BKCJ010001236">
    <property type="protein sequence ID" value="GEU39933.1"/>
    <property type="molecule type" value="Genomic_DNA"/>
</dbReference>
<dbReference type="SUPFAM" id="SSF53098">
    <property type="entry name" value="Ribonuclease H-like"/>
    <property type="match status" value="2"/>
</dbReference>
<evidence type="ECO:0000256" key="1">
    <source>
        <dbReference type="ARBA" id="ARBA00022670"/>
    </source>
</evidence>
<keyword evidence="1" id="KW-0645">Protease</keyword>
<dbReference type="GO" id="GO:0006508">
    <property type="term" value="P:proteolysis"/>
    <property type="evidence" value="ECO:0007669"/>
    <property type="project" value="UniProtKB-KW"/>
</dbReference>
<dbReference type="Pfam" id="PF03732">
    <property type="entry name" value="Retrotrans_gag"/>
    <property type="match status" value="1"/>
</dbReference>
<keyword evidence="6" id="KW-0255">Endonuclease</keyword>
<dbReference type="InterPro" id="IPR036875">
    <property type="entry name" value="Znf_CCHC_sf"/>
</dbReference>
<dbReference type="InterPro" id="IPR041577">
    <property type="entry name" value="RT_RNaseH_2"/>
</dbReference>
<dbReference type="Pfam" id="PF22936">
    <property type="entry name" value="Pol_BBD"/>
    <property type="match status" value="1"/>
</dbReference>
<evidence type="ECO:0000256" key="9">
    <source>
        <dbReference type="ARBA" id="ARBA00022884"/>
    </source>
</evidence>
<dbReference type="InterPro" id="IPR043128">
    <property type="entry name" value="Rev_trsase/Diguanyl_cyclase"/>
</dbReference>
<evidence type="ECO:0000259" key="16">
    <source>
        <dbReference type="PROSITE" id="PS50158"/>
    </source>
</evidence>
<evidence type="ECO:0000256" key="14">
    <source>
        <dbReference type="PROSITE-ProRule" id="PRU00047"/>
    </source>
</evidence>
<dbReference type="Gene3D" id="3.10.10.10">
    <property type="entry name" value="HIV Type 1 Reverse Transcriptase, subunit A, domain 1"/>
    <property type="match status" value="1"/>
</dbReference>
<dbReference type="Gene3D" id="3.30.420.10">
    <property type="entry name" value="Ribonuclease H-like superfamily/Ribonuclease H"/>
    <property type="match status" value="3"/>
</dbReference>
<accession>A0A6L2JSH6</accession>
<dbReference type="SUPFAM" id="SSF57756">
    <property type="entry name" value="Retrovirus zinc finger-like domains"/>
    <property type="match status" value="1"/>
</dbReference>
<evidence type="ECO:0000259" key="17">
    <source>
        <dbReference type="PROSITE" id="PS50994"/>
    </source>
</evidence>
<evidence type="ECO:0000256" key="7">
    <source>
        <dbReference type="ARBA" id="ARBA00022801"/>
    </source>
</evidence>
<reference evidence="18" key="1">
    <citation type="journal article" date="2019" name="Sci. Rep.">
        <title>Draft genome of Tanacetum cinerariifolium, the natural source of mosquito coil.</title>
        <authorList>
            <person name="Yamashiro T."/>
            <person name="Shiraishi A."/>
            <person name="Satake H."/>
            <person name="Nakayama K."/>
        </authorList>
    </citation>
    <scope>NUCLEOTIDE SEQUENCE</scope>
</reference>
<dbReference type="SUPFAM" id="SSF50630">
    <property type="entry name" value="Acid proteases"/>
    <property type="match status" value="1"/>
</dbReference>
<dbReference type="GO" id="GO:0004190">
    <property type="term" value="F:aspartic-type endopeptidase activity"/>
    <property type="evidence" value="ECO:0007669"/>
    <property type="project" value="UniProtKB-KW"/>
</dbReference>
<keyword evidence="11 18" id="KW-0695">RNA-directed DNA polymerase</keyword>
<protein>
    <submittedName>
        <fullName evidence="18">Putative reverse transcriptase domain-containing protein</fullName>
    </submittedName>
</protein>
<evidence type="ECO:0000256" key="3">
    <source>
        <dbReference type="ARBA" id="ARBA00022695"/>
    </source>
</evidence>
<evidence type="ECO:0000256" key="2">
    <source>
        <dbReference type="ARBA" id="ARBA00022679"/>
    </source>
</evidence>
<dbReference type="PANTHER" id="PTHR37984">
    <property type="entry name" value="PROTEIN CBG26694"/>
    <property type="match status" value="1"/>
</dbReference>
<evidence type="ECO:0000256" key="4">
    <source>
        <dbReference type="ARBA" id="ARBA00022722"/>
    </source>
</evidence>
<dbReference type="Pfam" id="PF17919">
    <property type="entry name" value="RT_RNaseH_2"/>
    <property type="match status" value="1"/>
</dbReference>
<feature type="region of interest" description="Disordered" evidence="15">
    <location>
        <begin position="516"/>
        <end position="556"/>
    </location>
</feature>
<sequence length="1882" mass="213784">MTGNNSFLSDYQEYDGGFVAFAASSKGGKITGKGKIRTRKLDFEDVYFVKELMFNLFSVSQMCDKKNTVLVTKTRCLILSLDFKLPDENQVLLKFCKMKGIKREFNKARTPQQNGVAERMNRTLIEATRTIAGNRTNGIAGLKIHSNVGKEGKEKVSNQEYILLPLLNTSSDVTSSNEEVESSPKDDAGKKSTLEPTCVKGGTIDDLGCLDQQIKSTNDSENTNSANSFNTAINAVGFSFSHPTALDDFSKMPNLEDTRIFDDAYDDRDEGAEADYNNLETVIPVSPIPSTRIHKDHWNLGEPLYLFDFEEVMNNNHNPEPPPQNVHLRIMPPKAMNQSAIERLVTQRVNAALEAERAGAIELYRWFEKSEMVLSISDCAKRNKVKFVAATLQGRALAWWNSQVATLGLNVAIGKSWGNMKKMMLEEFCLDKEVQRMEDVLRSLKLRDTNIVAYTQRFHELVLLCPEVVPTEKKKVEAYIKGLPKNIEGETTSSRPVNINEVVRMAHTLMEQKIQDKAERVSEGNKRKWENSQGGNRNNNPRGNYPSNNRHQQYNNHRQGNALGHFAKDCRRKSTPVCYECGEKGHTRNYCPKKKNPQGEEAYRRAYVIKEADKDQGPNVVMGTFLLNNRYATVLFDSGSDKSFVNSSFSHLINIDPVRLNTSYEVELADGRVASTNIVLKGCTINLAGHLFKIDLMPIELGTFDVIIGMDWLVEQDVIIVCGKKVVHVPYKNKTLVFEGDRVSPDDFSGLPPPRQVEFRIDLVLGDAQVARAPYREEDIPITAFRTRYGQYEFRVMPFSLTNAPAVLMDLMNRDKEEHKKHLKTILELLKREQLYAKFSKCDFWLESVQFLGHVINSEGVHVDPAKIAAIKNWATPTTPTEKNKKFEWETKAEEAFQMLKQKLCCAPILALPEGSNDFVRRWIELLSDYDCEIRYHPGKANVVADALSRKEREPIRVKALVMTVRPSLHDQIRNAQSKAMEKKNLKAENLGRLIKPIFKIHPDGTRPSGLLQQPEIPVWKWERITMDFIIGLPRTPSGYDSIWVIVDQLTKSAHFLPVKTTDSMEKLTQLYLKEFFYRHGVPISIISNRDSKFTSRFWRSLQEALGTRLDMSTTYHPKTDGQSERTIQTLEDMLRACVIDFRGSWDRHLPLVEFSYNNSYHASIKAAPFEALYGWKCRSPVGWSEVGDSQLTGPELIQETNKKIVQIKNLSLTARSRQKSYADVRRRPLEFNVGDKVMLKKCLSDERLSIPLDEVQQDDKLYFIKEPTEIMDRKVKRLKQSRIPIVKLRNEITKFEQKPHKSLFEAWEHNKLSIDRCPNDNMLLVTQIDTFYNGLTLIHRDTINAAAGGTFMQKTPEECYELIKNMIGHHNHWDIYELRDEISRNISSTSTIESPECVAIGGCTQETVYATTSNYNPGGTGSLPSNTVPNPWEDLKVITTRSGVTLAGPSVSPSSSFKEKKLSLPELTSTQMILELADRSTTRPAGIAEDVLNERALIDVYSEELTLCVNDEAITFKEYVQEVLGFYDNSKSGNPTLNSDPIIAFSSPSLTPFEGGDFILEDIEGYLISESIPSGIDDTELNLKGDIHLLEELLNNDPSLAPLPPKKLNVEEIKTVKSSTDEPSKLEIKYLPSHLEYAYLEGVDKQILMEDDFKPTVQSQRWVNPKIHELLEKETPFVFSKDCIDAFETLKKKLTDALILVDPDWNLPFKFMCDASDVAIGATSGQVEVSNGGFKRILERTISENCASWSEKLEDALWAFRTAYKTPIGCTPYKLVYPKLQLNELNELCDQAYENSLIYMEKTKKIHDSKIKNHIFNVGDRLLLFNSRLKIFLGKLKHRWTGPFTIAHVFPYGTIELSQPDGLKFKVNGHRMKHYFGGDIP</sequence>
<keyword evidence="7" id="KW-0378">Hydrolase</keyword>
<dbReference type="InterPro" id="IPR036397">
    <property type="entry name" value="RNaseH_sf"/>
</dbReference>
<dbReference type="CDD" id="cd01647">
    <property type="entry name" value="RT_LTR"/>
    <property type="match status" value="1"/>
</dbReference>
<comment type="caution">
    <text evidence="18">The sequence shown here is derived from an EMBL/GenBank/DDBJ whole genome shotgun (WGS) entry which is preliminary data.</text>
</comment>
<dbReference type="InterPro" id="IPR001878">
    <property type="entry name" value="Znf_CCHC"/>
</dbReference>
<dbReference type="GO" id="GO:0003677">
    <property type="term" value="F:DNA binding"/>
    <property type="evidence" value="ECO:0007669"/>
    <property type="project" value="UniProtKB-KW"/>
</dbReference>
<feature type="region of interest" description="Disordered" evidence="15">
    <location>
        <begin position="173"/>
        <end position="195"/>
    </location>
</feature>
<keyword evidence="2" id="KW-0808">Transferase</keyword>
<dbReference type="Gene3D" id="2.40.70.10">
    <property type="entry name" value="Acid Proteases"/>
    <property type="match status" value="1"/>
</dbReference>
<dbReference type="InterPro" id="IPR054722">
    <property type="entry name" value="PolX-like_BBD"/>
</dbReference>
<dbReference type="PROSITE" id="PS00141">
    <property type="entry name" value="ASP_PROTEASE"/>
    <property type="match status" value="1"/>
</dbReference>
<dbReference type="InterPro" id="IPR005162">
    <property type="entry name" value="Retrotrans_gag_dom"/>
</dbReference>
<proteinExistence type="predicted"/>
<keyword evidence="14" id="KW-0863">Zinc-finger</keyword>
<feature type="compositionally biased region" description="Basic and acidic residues" evidence="15">
    <location>
        <begin position="516"/>
        <end position="530"/>
    </location>
</feature>
<evidence type="ECO:0000256" key="8">
    <source>
        <dbReference type="ARBA" id="ARBA00022842"/>
    </source>
</evidence>
<dbReference type="InterPro" id="IPR001969">
    <property type="entry name" value="Aspartic_peptidase_AS"/>
</dbReference>
<dbReference type="Gene3D" id="3.30.70.270">
    <property type="match status" value="3"/>
</dbReference>
<keyword evidence="5" id="KW-0064">Aspartyl protease</keyword>
<dbReference type="GO" id="GO:0004519">
    <property type="term" value="F:endonuclease activity"/>
    <property type="evidence" value="ECO:0007669"/>
    <property type="project" value="UniProtKB-KW"/>
</dbReference>
<organism evidence="18">
    <name type="scientific">Tanacetum cinerariifolium</name>
    <name type="common">Dalmatian daisy</name>
    <name type="synonym">Chrysanthemum cinerariifolium</name>
    <dbReference type="NCBI Taxonomy" id="118510"/>
    <lineage>
        <taxon>Eukaryota</taxon>
        <taxon>Viridiplantae</taxon>
        <taxon>Streptophyta</taxon>
        <taxon>Embryophyta</taxon>
        <taxon>Tracheophyta</taxon>
        <taxon>Spermatophyta</taxon>
        <taxon>Magnoliopsida</taxon>
        <taxon>eudicotyledons</taxon>
        <taxon>Gunneridae</taxon>
        <taxon>Pentapetalae</taxon>
        <taxon>asterids</taxon>
        <taxon>campanulids</taxon>
        <taxon>Asterales</taxon>
        <taxon>Asteraceae</taxon>
        <taxon>Asteroideae</taxon>
        <taxon>Anthemideae</taxon>
        <taxon>Anthemidinae</taxon>
        <taxon>Tanacetum</taxon>
    </lineage>
</organism>
<dbReference type="PANTHER" id="PTHR37984:SF5">
    <property type="entry name" value="PROTEIN NYNRIN-LIKE"/>
    <property type="match status" value="1"/>
</dbReference>
<evidence type="ECO:0000256" key="6">
    <source>
        <dbReference type="ARBA" id="ARBA00022759"/>
    </source>
</evidence>
<keyword evidence="13" id="KW-0511">Multifunctional enzyme</keyword>
<evidence type="ECO:0000256" key="12">
    <source>
        <dbReference type="ARBA" id="ARBA00023125"/>
    </source>
</evidence>
<dbReference type="Pfam" id="PF08284">
    <property type="entry name" value="RVP_2"/>
    <property type="match status" value="1"/>
</dbReference>
<dbReference type="Gene3D" id="4.10.60.10">
    <property type="entry name" value="Zinc finger, CCHC-type"/>
    <property type="match status" value="1"/>
</dbReference>
<evidence type="ECO:0000256" key="11">
    <source>
        <dbReference type="ARBA" id="ARBA00022918"/>
    </source>
</evidence>
<evidence type="ECO:0000256" key="10">
    <source>
        <dbReference type="ARBA" id="ARBA00022908"/>
    </source>
</evidence>
<evidence type="ECO:0000256" key="13">
    <source>
        <dbReference type="ARBA" id="ARBA00023268"/>
    </source>
</evidence>
<dbReference type="InterPro" id="IPR050951">
    <property type="entry name" value="Retrovirus_Pol_polyprotein"/>
</dbReference>
<dbReference type="GO" id="GO:0008270">
    <property type="term" value="F:zinc ion binding"/>
    <property type="evidence" value="ECO:0007669"/>
    <property type="project" value="UniProtKB-KW"/>
</dbReference>
<feature type="domain" description="Integrase catalytic" evidence="17">
    <location>
        <begin position="1014"/>
        <end position="1177"/>
    </location>
</feature>
<dbReference type="FunFam" id="3.30.420.10:FF:000032">
    <property type="entry name" value="Retrovirus-related Pol polyprotein from transposon 297-like Protein"/>
    <property type="match status" value="1"/>
</dbReference>
<evidence type="ECO:0000313" key="18">
    <source>
        <dbReference type="EMBL" id="GEU39933.1"/>
    </source>
</evidence>
<feature type="compositionally biased region" description="Low complexity" evidence="15">
    <location>
        <begin position="531"/>
        <end position="556"/>
    </location>
</feature>
<name>A0A6L2JSH6_TANCI</name>
<gene>
    <name evidence="18" type="ORF">Tci_011911</name>
</gene>
<dbReference type="GO" id="GO:0003723">
    <property type="term" value="F:RNA binding"/>
    <property type="evidence" value="ECO:0007669"/>
    <property type="project" value="UniProtKB-KW"/>
</dbReference>
<evidence type="ECO:0000256" key="15">
    <source>
        <dbReference type="SAM" id="MobiDB-lite"/>
    </source>
</evidence>